<gene>
    <name evidence="1" type="ORF">KC729_15040</name>
</gene>
<reference evidence="1" key="1">
    <citation type="submission" date="2020-04" db="EMBL/GenBank/DDBJ databases">
        <authorList>
            <person name="Zhang T."/>
        </authorList>
    </citation>
    <scope>NUCLEOTIDE SEQUENCE</scope>
    <source>
        <strain evidence="1">HKST-UBA01</strain>
    </source>
</reference>
<dbReference type="Proteomes" id="UP000697710">
    <property type="component" value="Unassembled WGS sequence"/>
</dbReference>
<reference evidence="1" key="2">
    <citation type="journal article" date="2021" name="Microbiome">
        <title>Successional dynamics and alternative stable states in a saline activated sludge microbial community over 9 years.</title>
        <authorList>
            <person name="Wang Y."/>
            <person name="Ye J."/>
            <person name="Ju F."/>
            <person name="Liu L."/>
            <person name="Boyd J.A."/>
            <person name="Deng Y."/>
            <person name="Parks D.H."/>
            <person name="Jiang X."/>
            <person name="Yin X."/>
            <person name="Woodcroft B.J."/>
            <person name="Tyson G.W."/>
            <person name="Hugenholtz P."/>
            <person name="Polz M.F."/>
            <person name="Zhang T."/>
        </authorList>
    </citation>
    <scope>NUCLEOTIDE SEQUENCE</scope>
    <source>
        <strain evidence="1">HKST-UBA01</strain>
    </source>
</reference>
<dbReference type="AlphaFoldDB" id="A0A956M363"/>
<name>A0A956M363_UNCEI</name>
<accession>A0A956M363</accession>
<sequence length="283" mass="30663">GSFFALAAVYPDAKNRIRSLTGRAEREVSESAGSIAEEDRLPTISVHDVTIDPFRAVYNVPANGRDVAVSLAEFDLSGVDGETARPVTVPSIYPLRQIAIDPRGPRTYGITTHKVGWIVPATGVFVEIEQDPALTISWPSAIAFDTRSSRVIVTARNGGFSFDPETGAWARGTGFDRPLLALAFDEESDSFFGLEEAPGATQVSFLSRFNRDGALISSVPLSQPLSLESLREGRAQLIDRERWLVLLVSAHRSLPDGTDGFVEARVYLIDPSSGSLSRVRSEA</sequence>
<dbReference type="SUPFAM" id="SSF63829">
    <property type="entry name" value="Calcium-dependent phosphotriesterase"/>
    <property type="match status" value="1"/>
</dbReference>
<dbReference type="EMBL" id="JAGQHR010000543">
    <property type="protein sequence ID" value="MCA9729006.1"/>
    <property type="molecule type" value="Genomic_DNA"/>
</dbReference>
<proteinExistence type="predicted"/>
<protein>
    <submittedName>
        <fullName evidence="1">Uncharacterized protein</fullName>
    </submittedName>
</protein>
<feature type="non-terminal residue" evidence="1">
    <location>
        <position position="1"/>
    </location>
</feature>
<organism evidence="1 2">
    <name type="scientific">Eiseniibacteriota bacterium</name>
    <dbReference type="NCBI Taxonomy" id="2212470"/>
    <lineage>
        <taxon>Bacteria</taxon>
        <taxon>Candidatus Eiseniibacteriota</taxon>
    </lineage>
</organism>
<evidence type="ECO:0000313" key="1">
    <source>
        <dbReference type="EMBL" id="MCA9729006.1"/>
    </source>
</evidence>
<evidence type="ECO:0000313" key="2">
    <source>
        <dbReference type="Proteomes" id="UP000697710"/>
    </source>
</evidence>
<comment type="caution">
    <text evidence="1">The sequence shown here is derived from an EMBL/GenBank/DDBJ whole genome shotgun (WGS) entry which is preliminary data.</text>
</comment>